<name>A0A0V1L0G2_9BILA</name>
<reference evidence="2 3" key="1">
    <citation type="submission" date="2015-05" db="EMBL/GenBank/DDBJ databases">
        <title>Evolution of Trichinella species and genotypes.</title>
        <authorList>
            <person name="Korhonen P.K."/>
            <person name="Edoardo P."/>
            <person name="Giuseppe L.R."/>
            <person name="Gasser R.B."/>
        </authorList>
    </citation>
    <scope>NUCLEOTIDE SEQUENCE [LARGE SCALE GENOMIC DNA]</scope>
    <source>
        <strain evidence="2">ISS10</strain>
    </source>
</reference>
<feature type="region of interest" description="Disordered" evidence="1">
    <location>
        <begin position="1"/>
        <end position="25"/>
    </location>
</feature>
<dbReference type="EMBL" id="JYDW01000175">
    <property type="protein sequence ID" value="KRZ53060.1"/>
    <property type="molecule type" value="Genomic_DNA"/>
</dbReference>
<dbReference type="Proteomes" id="UP000054721">
    <property type="component" value="Unassembled WGS sequence"/>
</dbReference>
<accession>A0A0V1L0G2</accession>
<evidence type="ECO:0000313" key="3">
    <source>
        <dbReference type="Proteomes" id="UP000054721"/>
    </source>
</evidence>
<comment type="caution">
    <text evidence="2">The sequence shown here is derived from an EMBL/GenBank/DDBJ whole genome shotgun (WGS) entry which is preliminary data.</text>
</comment>
<evidence type="ECO:0000313" key="2">
    <source>
        <dbReference type="EMBL" id="KRZ53060.1"/>
    </source>
</evidence>
<gene>
    <name evidence="2" type="ORF">T02_9533</name>
</gene>
<evidence type="ECO:0000256" key="1">
    <source>
        <dbReference type="SAM" id="MobiDB-lite"/>
    </source>
</evidence>
<sequence>MHFRLVRPVEPPAGSNSSPPKATPADKWQLVELSANDTTIRVSFQTNRPIDSGFGSHAGCNGYQFVRIETLTLIRWCHRPLSPDDSTTSFPFSTPQYFMQIFFHFA</sequence>
<organism evidence="2 3">
    <name type="scientific">Trichinella nativa</name>
    <dbReference type="NCBI Taxonomy" id="6335"/>
    <lineage>
        <taxon>Eukaryota</taxon>
        <taxon>Metazoa</taxon>
        <taxon>Ecdysozoa</taxon>
        <taxon>Nematoda</taxon>
        <taxon>Enoplea</taxon>
        <taxon>Dorylaimia</taxon>
        <taxon>Trichinellida</taxon>
        <taxon>Trichinellidae</taxon>
        <taxon>Trichinella</taxon>
    </lineage>
</organism>
<keyword evidence="3" id="KW-1185">Reference proteome</keyword>
<protein>
    <submittedName>
        <fullName evidence="2">Uncharacterized protein</fullName>
    </submittedName>
</protein>
<proteinExistence type="predicted"/>
<dbReference type="AlphaFoldDB" id="A0A0V1L0G2"/>